<dbReference type="Proteomes" id="UP001153714">
    <property type="component" value="Chromosome 5"/>
</dbReference>
<evidence type="ECO:0000256" key="1">
    <source>
        <dbReference type="SAM" id="MobiDB-lite"/>
    </source>
</evidence>
<accession>A0A9N9R952</accession>
<evidence type="ECO:0000313" key="3">
    <source>
        <dbReference type="Proteomes" id="UP001153714"/>
    </source>
</evidence>
<organism evidence="2 3">
    <name type="scientific">Diatraea saccharalis</name>
    <name type="common">sugarcane borer</name>
    <dbReference type="NCBI Taxonomy" id="40085"/>
    <lineage>
        <taxon>Eukaryota</taxon>
        <taxon>Metazoa</taxon>
        <taxon>Ecdysozoa</taxon>
        <taxon>Arthropoda</taxon>
        <taxon>Hexapoda</taxon>
        <taxon>Insecta</taxon>
        <taxon>Pterygota</taxon>
        <taxon>Neoptera</taxon>
        <taxon>Endopterygota</taxon>
        <taxon>Lepidoptera</taxon>
        <taxon>Glossata</taxon>
        <taxon>Ditrysia</taxon>
        <taxon>Pyraloidea</taxon>
        <taxon>Crambidae</taxon>
        <taxon>Crambinae</taxon>
        <taxon>Diatraea</taxon>
    </lineage>
</organism>
<dbReference type="AlphaFoldDB" id="A0A9N9R952"/>
<proteinExistence type="predicted"/>
<protein>
    <submittedName>
        <fullName evidence="2">Uncharacterized protein</fullName>
    </submittedName>
</protein>
<dbReference type="OrthoDB" id="1728974at2759"/>
<evidence type="ECO:0000313" key="2">
    <source>
        <dbReference type="EMBL" id="CAG9792865.1"/>
    </source>
</evidence>
<gene>
    <name evidence="2" type="ORF">DIATSA_LOCUS10351</name>
</gene>
<feature type="region of interest" description="Disordered" evidence="1">
    <location>
        <begin position="1"/>
        <end position="40"/>
    </location>
</feature>
<name>A0A9N9R952_9NEOP</name>
<dbReference type="EMBL" id="OU893336">
    <property type="protein sequence ID" value="CAG9792865.1"/>
    <property type="molecule type" value="Genomic_DNA"/>
</dbReference>
<keyword evidence="3" id="KW-1185">Reference proteome</keyword>
<reference evidence="2" key="2">
    <citation type="submission" date="2022-10" db="EMBL/GenBank/DDBJ databases">
        <authorList>
            <consortium name="ENA_rothamsted_submissions"/>
            <consortium name="culmorum"/>
            <person name="King R."/>
        </authorList>
    </citation>
    <scope>NUCLEOTIDE SEQUENCE</scope>
</reference>
<reference evidence="2" key="1">
    <citation type="submission" date="2021-12" db="EMBL/GenBank/DDBJ databases">
        <authorList>
            <person name="King R."/>
        </authorList>
    </citation>
    <scope>NUCLEOTIDE SEQUENCE</scope>
</reference>
<sequence length="270" mass="31076">MPRKKSNLDNACSRKARLQRALRARESEEETAARNAAQRISTAEIRRQESQEQRDERLRQNVLRTRTARQQNIARFRELERKRQQTSRALTRASFFRLAFEYEPDINYSAHSKITIGAMNKICQYCHALKFRNETTGMCCASGKNVLPPLPTPPEPLKSLLAGKSDDSKLFLLNGNNWHKTSGAMNSKADYSKIKEVYEECYGDTIKTKMLFFSRHRVRISETDINAALTLCDDYTNKLDAAIIEEEIQISDIFQIKEEVDHAGNEQDPL</sequence>